<accession>A0ABW9KFF2</accession>
<comment type="caution">
    <text evidence="2">The sequence shown here is derived from an EMBL/GenBank/DDBJ whole genome shotgun (WGS) entry which is preliminary data.</text>
</comment>
<reference evidence="2 3" key="1">
    <citation type="submission" date="2024-12" db="EMBL/GenBank/DDBJ databases">
        <authorList>
            <person name="Lee Y."/>
        </authorList>
    </citation>
    <scope>NUCLEOTIDE SEQUENCE [LARGE SCALE GENOMIC DNA]</scope>
    <source>
        <strain evidence="2 3">03SUJ4</strain>
    </source>
</reference>
<evidence type="ECO:0000313" key="2">
    <source>
        <dbReference type="EMBL" id="MFN2974386.1"/>
    </source>
</evidence>
<keyword evidence="3" id="KW-1185">Reference proteome</keyword>
<proteinExistence type="predicted"/>
<evidence type="ECO:0000313" key="3">
    <source>
        <dbReference type="Proteomes" id="UP001634747"/>
    </source>
</evidence>
<feature type="compositionally biased region" description="Basic and acidic residues" evidence="1">
    <location>
        <begin position="1"/>
        <end position="14"/>
    </location>
</feature>
<feature type="compositionally biased region" description="Basic and acidic residues" evidence="1">
    <location>
        <begin position="529"/>
        <end position="540"/>
    </location>
</feature>
<feature type="region of interest" description="Disordered" evidence="1">
    <location>
        <begin position="528"/>
        <end position="647"/>
    </location>
</feature>
<protein>
    <submittedName>
        <fullName evidence="2">Uncharacterized protein</fullName>
    </submittedName>
</protein>
<dbReference type="RefSeq" id="WP_263414049.1">
    <property type="nucleotide sequence ID" value="NZ_BAABBH010000001.1"/>
</dbReference>
<dbReference type="EMBL" id="JBJYXY010000001">
    <property type="protein sequence ID" value="MFN2974386.1"/>
    <property type="molecule type" value="Genomic_DNA"/>
</dbReference>
<dbReference type="Proteomes" id="UP001634747">
    <property type="component" value="Unassembled WGS sequence"/>
</dbReference>
<name>A0ABW9KFF2_9BACT</name>
<organism evidence="2 3">
    <name type="scientific">Terriglobus aquaticus</name>
    <dbReference type="NCBI Taxonomy" id="940139"/>
    <lineage>
        <taxon>Bacteria</taxon>
        <taxon>Pseudomonadati</taxon>
        <taxon>Acidobacteriota</taxon>
        <taxon>Terriglobia</taxon>
        <taxon>Terriglobales</taxon>
        <taxon>Acidobacteriaceae</taxon>
        <taxon>Terriglobus</taxon>
    </lineage>
</organism>
<evidence type="ECO:0000256" key="1">
    <source>
        <dbReference type="SAM" id="MobiDB-lite"/>
    </source>
</evidence>
<feature type="compositionally biased region" description="Low complexity" evidence="1">
    <location>
        <begin position="579"/>
        <end position="591"/>
    </location>
</feature>
<gene>
    <name evidence="2" type="ORF">ACK2TP_01290</name>
</gene>
<feature type="region of interest" description="Disordered" evidence="1">
    <location>
        <begin position="1"/>
        <end position="29"/>
    </location>
</feature>
<sequence length="647" mass="71743">MADMRMDARMDGRSAGRNGTEGGARDRARDTLQLRSVNWEHGMLLTPDHFLRQEQYLEALNGWTTRFLLQGSGLVGGGVRLPEADLGTVRFDPEVSLNETADFLDISVDRARGVTPAGNVVDVDSAGTVSVRYGRDELAGVSEALIYVVVDVGSKEKRNGVVDEFNPQMRTERVPSYRVALQVTAAERAQSIVVGRLRRPAAGMAFEADPQFIPASMTVAAHSELMAGTRRILDATNRLAAGYAELHRAMREFMQIFTERGLETEVDRDSMVFAERMVLELQDTAYSLLDRTQSPQQFFGRVRRMLHSAAIYFDLAEGMQQYYNTLRETGESELVGLIELQKHTLQMGRTLQLDEDLGQEVRKALQSLGGLERLERALEGKYIDFRKSASLESTNFIFDRGGKQLYRLAARASRVQGIADEMTVFFSNLRLEGRDRYRLILVGERSTPWLRGTSIGAEVRINEGSGFRRESYILTGDVKLDEQYNIELDFEAPDVPTITDVRVTVPAYHTVRTALLFQRHRFYSGVRTETPEARTIDRESTPPPAEPSRNVPPRSGSFAEPARSAGYADPPRGFEGTGAAAEPASASRFSSPFPPQNGAPVRGSGGAGNGAGAPTAPPLSQPAWMPRETPNPAEPTDPERPRRRRLE</sequence>